<keyword evidence="1" id="KW-0812">Transmembrane</keyword>
<feature type="transmembrane region" description="Helical" evidence="1">
    <location>
        <begin position="167"/>
        <end position="189"/>
    </location>
</feature>
<dbReference type="GO" id="GO:0016020">
    <property type="term" value="C:membrane"/>
    <property type="evidence" value="ECO:0007669"/>
    <property type="project" value="TreeGrafter"/>
</dbReference>
<evidence type="ECO:0000313" key="3">
    <source>
        <dbReference type="RefSeq" id="XP_031561794.1"/>
    </source>
</evidence>
<dbReference type="RefSeq" id="XP_031561794.1">
    <property type="nucleotide sequence ID" value="XM_031705934.1"/>
</dbReference>
<feature type="transmembrane region" description="Helical" evidence="1">
    <location>
        <begin position="90"/>
        <end position="108"/>
    </location>
</feature>
<proteinExistence type="predicted"/>
<protein>
    <submittedName>
        <fullName evidence="3">Store-operated calcium entry regulator STIMATE-like</fullName>
    </submittedName>
</protein>
<dbReference type="GeneID" id="116297661"/>
<dbReference type="InterPro" id="IPR022127">
    <property type="entry name" value="STIMATE/YPL162C"/>
</dbReference>
<dbReference type="InParanoid" id="A0A6P8HZJ1"/>
<evidence type="ECO:0000313" key="2">
    <source>
        <dbReference type="Proteomes" id="UP000515163"/>
    </source>
</evidence>
<dbReference type="KEGG" id="aten:116297661"/>
<feature type="transmembrane region" description="Helical" evidence="1">
    <location>
        <begin position="209"/>
        <end position="228"/>
    </location>
</feature>
<feature type="transmembrane region" description="Helical" evidence="1">
    <location>
        <begin position="48"/>
        <end position="69"/>
    </location>
</feature>
<dbReference type="Proteomes" id="UP000515163">
    <property type="component" value="Unplaced"/>
</dbReference>
<keyword evidence="2" id="KW-1185">Reference proteome</keyword>
<dbReference type="PANTHER" id="PTHR31735">
    <property type="entry name" value="VACUOLAR MEMBRANE PROTEIN YPL162C"/>
    <property type="match status" value="1"/>
</dbReference>
<keyword evidence="1" id="KW-0472">Membrane</keyword>
<reference evidence="3" key="1">
    <citation type="submission" date="2025-08" db="UniProtKB">
        <authorList>
            <consortium name="RefSeq"/>
        </authorList>
    </citation>
    <scope>IDENTIFICATION</scope>
    <source>
        <tissue evidence="3">Tentacle</tissue>
    </source>
</reference>
<name>A0A6P8HZJ1_ACTTE</name>
<dbReference type="PANTHER" id="PTHR31735:SF1">
    <property type="entry name" value="VACUOLAR MEMBRANE PROTEIN YPL162C"/>
    <property type="match status" value="1"/>
</dbReference>
<keyword evidence="1" id="KW-1133">Transmembrane helix</keyword>
<gene>
    <name evidence="3" type="primary">LOC116297661</name>
</gene>
<feature type="transmembrane region" description="Helical" evidence="1">
    <location>
        <begin position="114"/>
        <end position="134"/>
    </location>
</feature>
<dbReference type="FunCoup" id="A0A6P8HZJ1">
    <property type="interactions" value="286"/>
</dbReference>
<dbReference type="Pfam" id="PF12400">
    <property type="entry name" value="STIMATE"/>
    <property type="match status" value="1"/>
</dbReference>
<dbReference type="AlphaFoldDB" id="A0A6P8HZJ1"/>
<sequence>MVPSLLNLTTRSGPTDFLQATNVKTTHLTKRASETDLDGIKCKLTDEFGLFIQGILAVVAFSTLLLKRIREPPGERRTFRIWFYDTSKQAVGAGVIHFANVVLSGLFSGDPCTWYFINFLLDSTLGLVFIWIFLRITQVIVDVYNLESFRSGVYGNPPQCRNWACQCLVYILVVIFEKITVALLVQLGFWEDVRKFILKPIKNNPKMEVAIVMLIVPFVFNAVMFWVVDGFLMRKRRKALDASDDNIKVKYQRRQDKAKSPKSPNQSDEEAVLLENVIEDDCDDGLYHREVIR</sequence>
<evidence type="ECO:0000256" key="1">
    <source>
        <dbReference type="SAM" id="Phobius"/>
    </source>
</evidence>
<organism evidence="2 3">
    <name type="scientific">Actinia tenebrosa</name>
    <name type="common">Australian red waratah sea anemone</name>
    <dbReference type="NCBI Taxonomy" id="6105"/>
    <lineage>
        <taxon>Eukaryota</taxon>
        <taxon>Metazoa</taxon>
        <taxon>Cnidaria</taxon>
        <taxon>Anthozoa</taxon>
        <taxon>Hexacorallia</taxon>
        <taxon>Actiniaria</taxon>
        <taxon>Actiniidae</taxon>
        <taxon>Actinia</taxon>
    </lineage>
</organism>
<dbReference type="OrthoDB" id="431202at2759"/>
<accession>A0A6P8HZJ1</accession>